<accession>A0A1R3KCU6</accession>
<keyword evidence="2" id="KW-1185">Reference proteome</keyword>
<dbReference type="EMBL" id="AWUE01014171">
    <property type="protein sequence ID" value="OMP04848.1"/>
    <property type="molecule type" value="Genomic_DNA"/>
</dbReference>
<organism evidence="1 2">
    <name type="scientific">Corchorus olitorius</name>
    <dbReference type="NCBI Taxonomy" id="93759"/>
    <lineage>
        <taxon>Eukaryota</taxon>
        <taxon>Viridiplantae</taxon>
        <taxon>Streptophyta</taxon>
        <taxon>Embryophyta</taxon>
        <taxon>Tracheophyta</taxon>
        <taxon>Spermatophyta</taxon>
        <taxon>Magnoliopsida</taxon>
        <taxon>eudicotyledons</taxon>
        <taxon>Gunneridae</taxon>
        <taxon>Pentapetalae</taxon>
        <taxon>rosids</taxon>
        <taxon>malvids</taxon>
        <taxon>Malvales</taxon>
        <taxon>Malvaceae</taxon>
        <taxon>Grewioideae</taxon>
        <taxon>Apeibeae</taxon>
        <taxon>Corchorus</taxon>
    </lineage>
</organism>
<gene>
    <name evidence="1" type="ORF">COLO4_09246</name>
</gene>
<sequence length="43" mass="4530">MAQGCHRHDLPLTTSCASHSLAKTSTLCSSRALLSVAYSYACS</sequence>
<reference evidence="2" key="1">
    <citation type="submission" date="2013-09" db="EMBL/GenBank/DDBJ databases">
        <title>Corchorus olitorius genome sequencing.</title>
        <authorList>
            <person name="Alam M."/>
            <person name="Haque M.S."/>
            <person name="Islam M.S."/>
            <person name="Emdad E.M."/>
            <person name="Islam M.M."/>
            <person name="Ahmed B."/>
            <person name="Halim A."/>
            <person name="Hossen Q.M.M."/>
            <person name="Hossain M.Z."/>
            <person name="Ahmed R."/>
            <person name="Khan M.M."/>
            <person name="Islam R."/>
            <person name="Rashid M.M."/>
            <person name="Khan S.A."/>
            <person name="Rahman M.S."/>
            <person name="Alam M."/>
            <person name="Yahiya A.S."/>
            <person name="Khan M.S."/>
            <person name="Azam M.S."/>
            <person name="Haque T."/>
            <person name="Lashkar M.Z.H."/>
            <person name="Akhand A.I."/>
            <person name="Morshed G."/>
            <person name="Roy S."/>
            <person name="Uddin K.S."/>
            <person name="Rabeya T."/>
            <person name="Hossain A.S."/>
            <person name="Chowdhury A."/>
            <person name="Snigdha A.R."/>
            <person name="Mortoza M.S."/>
            <person name="Matin S.A."/>
            <person name="Hoque S.M.E."/>
            <person name="Islam M.K."/>
            <person name="Roy D.K."/>
            <person name="Haider R."/>
            <person name="Moosa M.M."/>
            <person name="Elias S.M."/>
            <person name="Hasan A.M."/>
            <person name="Jahan S."/>
            <person name="Shafiuddin M."/>
            <person name="Mahmood N."/>
            <person name="Shommy N.S."/>
        </authorList>
    </citation>
    <scope>NUCLEOTIDE SEQUENCE [LARGE SCALE GENOMIC DNA]</scope>
    <source>
        <strain evidence="2">cv. O-4</strain>
    </source>
</reference>
<evidence type="ECO:0000313" key="1">
    <source>
        <dbReference type="EMBL" id="OMP04848.1"/>
    </source>
</evidence>
<evidence type="ECO:0000313" key="2">
    <source>
        <dbReference type="Proteomes" id="UP000187203"/>
    </source>
</evidence>
<dbReference type="Proteomes" id="UP000187203">
    <property type="component" value="Unassembled WGS sequence"/>
</dbReference>
<name>A0A1R3KCU6_9ROSI</name>
<proteinExistence type="predicted"/>
<protein>
    <submittedName>
        <fullName evidence="1">Uncharacterized protein</fullName>
    </submittedName>
</protein>
<dbReference type="AlphaFoldDB" id="A0A1R3KCU6"/>
<comment type="caution">
    <text evidence="1">The sequence shown here is derived from an EMBL/GenBank/DDBJ whole genome shotgun (WGS) entry which is preliminary data.</text>
</comment>